<dbReference type="RefSeq" id="WP_379956422.1">
    <property type="nucleotide sequence ID" value="NZ_JAUYVI010000004.1"/>
</dbReference>
<sequence>MTDQGIPLHETPGPSMRPSIGRRSHLSRRQALGLGLAALAQPLLARPTLAGGRLTPPQSTARENNPFPLGVASGDPLPDGFVLWTRLAPEPLSRDPNAPGGLSGGDILLHVEIAEDPLMHRIVRRGLARAEAAFAHSVHLEVAGLKPGRPYWYRFMTDEAASPIGCARTAPSEAQALDHFRFGFVSCSNYEQGYFSAYRHLAAEAPDLVLFLGDYIYETVQAKDKPSLRRHSDGEIPTTLTGYRNRYAQYRLDPDLQALHEAAPALVIWDDHEVQNDYAGEWASNFEPPARFLQQRAAAYQAFYEHMPLRPSRCLPQGGGMRIYDRTAFGDLVSFSMLDGRQYRSREACYAPPYGGGHVVTAQQCPELIDPARSLLGKAQEAWLYDGLAQSRARWNVIGQTVLMAPLHDNRPGTAAHEWTEAWDGYPAARARLLDHIESSGVANPVVLSGDNHAFWANELKREADGATIATEFVGTSITSYGPPYEQVAKWLPENPQVKFFESRKRGYTSVEVNADRMVTRFQAISDAADPDAGVSTLASFVIEAGRKGVETA</sequence>
<feature type="domain" description="Phospholipase D N-terminal" evidence="3">
    <location>
        <begin position="69"/>
        <end position="169"/>
    </location>
</feature>
<evidence type="ECO:0000313" key="4">
    <source>
        <dbReference type="EMBL" id="MDQ7248943.1"/>
    </source>
</evidence>
<comment type="caution">
    <text evidence="4">The sequence shown here is derived from an EMBL/GenBank/DDBJ whole genome shotgun (WGS) entry which is preliminary data.</text>
</comment>
<dbReference type="EMBL" id="JAUYVI010000004">
    <property type="protein sequence ID" value="MDQ7248943.1"/>
    <property type="molecule type" value="Genomic_DNA"/>
</dbReference>
<dbReference type="InterPro" id="IPR032093">
    <property type="entry name" value="PhoD_N"/>
</dbReference>
<name>A0ABU0YMJ2_9PROT</name>
<dbReference type="Pfam" id="PF09423">
    <property type="entry name" value="PhoD"/>
    <property type="match status" value="1"/>
</dbReference>
<proteinExistence type="predicted"/>
<gene>
    <name evidence="4" type="ORF">Q8A70_14755</name>
</gene>
<dbReference type="InterPro" id="IPR052900">
    <property type="entry name" value="Phospholipid_Metab_Enz"/>
</dbReference>
<protein>
    <submittedName>
        <fullName evidence="4">Alkaline phosphatase D family protein</fullName>
    </submittedName>
</protein>
<dbReference type="PANTHER" id="PTHR43606">
    <property type="entry name" value="PHOSPHATASE, PUTATIVE (AFU_ORTHOLOGUE AFUA_6G08710)-RELATED"/>
    <property type="match status" value="1"/>
</dbReference>
<dbReference type="SUPFAM" id="SSF56300">
    <property type="entry name" value="Metallo-dependent phosphatases"/>
    <property type="match status" value="1"/>
</dbReference>
<dbReference type="Proteomes" id="UP001230156">
    <property type="component" value="Unassembled WGS sequence"/>
</dbReference>
<evidence type="ECO:0000256" key="1">
    <source>
        <dbReference type="SAM" id="MobiDB-lite"/>
    </source>
</evidence>
<dbReference type="CDD" id="cd07389">
    <property type="entry name" value="MPP_PhoD"/>
    <property type="match status" value="1"/>
</dbReference>
<evidence type="ECO:0000259" key="2">
    <source>
        <dbReference type="Pfam" id="PF09423"/>
    </source>
</evidence>
<keyword evidence="5" id="KW-1185">Reference proteome</keyword>
<dbReference type="InterPro" id="IPR018946">
    <property type="entry name" value="PhoD-like_MPP"/>
</dbReference>
<feature type="domain" description="PhoD-like phosphatase metallophosphatase" evidence="2">
    <location>
        <begin position="182"/>
        <end position="521"/>
    </location>
</feature>
<reference evidence="5" key="1">
    <citation type="submission" date="2023-08" db="EMBL/GenBank/DDBJ databases">
        <title>Rhodospirillaceae gen. nov., a novel taxon isolated from the Yangtze River Yuezi River estuary sludge.</title>
        <authorList>
            <person name="Ruan L."/>
        </authorList>
    </citation>
    <scope>NUCLEOTIDE SEQUENCE [LARGE SCALE GENOMIC DNA]</scope>
    <source>
        <strain evidence="5">R-7</strain>
    </source>
</reference>
<evidence type="ECO:0000313" key="5">
    <source>
        <dbReference type="Proteomes" id="UP001230156"/>
    </source>
</evidence>
<dbReference type="InterPro" id="IPR038607">
    <property type="entry name" value="PhoD-like_sf"/>
</dbReference>
<feature type="region of interest" description="Disordered" evidence="1">
    <location>
        <begin position="1"/>
        <end position="25"/>
    </location>
</feature>
<dbReference type="InterPro" id="IPR029052">
    <property type="entry name" value="Metallo-depent_PP-like"/>
</dbReference>
<dbReference type="Gene3D" id="3.60.21.70">
    <property type="entry name" value="PhoD-like phosphatase"/>
    <property type="match status" value="1"/>
</dbReference>
<accession>A0ABU0YMJ2</accession>
<dbReference type="PANTHER" id="PTHR43606:SF2">
    <property type="entry name" value="ALKALINE PHOSPHATASE FAMILY PROTEIN (AFU_ORTHOLOGUE AFUA_5G03860)"/>
    <property type="match status" value="1"/>
</dbReference>
<dbReference type="Pfam" id="PF16655">
    <property type="entry name" value="PhoD_N"/>
    <property type="match status" value="1"/>
</dbReference>
<evidence type="ECO:0000259" key="3">
    <source>
        <dbReference type="Pfam" id="PF16655"/>
    </source>
</evidence>
<dbReference type="Gene3D" id="2.60.40.380">
    <property type="entry name" value="Purple acid phosphatase-like, N-terminal"/>
    <property type="match status" value="1"/>
</dbReference>
<organism evidence="4 5">
    <name type="scientific">Dongia sedimenti</name>
    <dbReference type="NCBI Taxonomy" id="3064282"/>
    <lineage>
        <taxon>Bacteria</taxon>
        <taxon>Pseudomonadati</taxon>
        <taxon>Pseudomonadota</taxon>
        <taxon>Alphaproteobacteria</taxon>
        <taxon>Rhodospirillales</taxon>
        <taxon>Dongiaceae</taxon>
        <taxon>Dongia</taxon>
    </lineage>
</organism>